<dbReference type="SUPFAM" id="SSF103642">
    <property type="entry name" value="Sec-C motif"/>
    <property type="match status" value="1"/>
</dbReference>
<proteinExistence type="predicted"/>
<evidence type="ECO:0000313" key="2">
    <source>
        <dbReference type="EMBL" id="PCG09577.1"/>
    </source>
</evidence>
<dbReference type="AlphaFoldDB" id="A0A2A4I0Y4"/>
<gene>
    <name evidence="2" type="ORF">COA17_06830</name>
</gene>
<keyword evidence="3" id="KW-1185">Reference proteome</keyword>
<dbReference type="SUPFAM" id="SSF101327">
    <property type="entry name" value="YgfB-like"/>
    <property type="match status" value="1"/>
</dbReference>
<dbReference type="PANTHER" id="PTHR33747:SF1">
    <property type="entry name" value="ADENYLATE CYCLASE-ASSOCIATED CAP C-TERMINAL DOMAIN-CONTAINING PROTEIN"/>
    <property type="match status" value="1"/>
</dbReference>
<dbReference type="NCBIfam" id="TIGR02292">
    <property type="entry name" value="ygfB_yecA"/>
    <property type="match status" value="1"/>
</dbReference>
<reference evidence="2 3" key="1">
    <citation type="submission" date="2017-09" db="EMBL/GenBank/DDBJ databases">
        <title>Sphingomonas ginsenosidimutans KACC 14949, whole genome shotgun sequence.</title>
        <authorList>
            <person name="Feng G."/>
            <person name="Zhu H."/>
        </authorList>
    </citation>
    <scope>NUCLEOTIDE SEQUENCE [LARGE SCALE GENOMIC DNA]</scope>
    <source>
        <strain evidence="2 3">KACC 14949</strain>
    </source>
</reference>
<dbReference type="InterPro" id="IPR011978">
    <property type="entry name" value="YgfB-like"/>
</dbReference>
<dbReference type="Proteomes" id="UP000218784">
    <property type="component" value="Unassembled WGS sequence"/>
</dbReference>
<comment type="caution">
    <text evidence="2">The sequence shown here is derived from an EMBL/GenBank/DDBJ whole genome shotgun (WGS) entry which is preliminary data.</text>
</comment>
<dbReference type="Pfam" id="PF02810">
    <property type="entry name" value="SEC-C"/>
    <property type="match status" value="1"/>
</dbReference>
<feature type="region of interest" description="Disordered" evidence="1">
    <location>
        <begin position="160"/>
        <end position="179"/>
    </location>
</feature>
<organism evidence="2 3">
    <name type="scientific">Sphingomonas ginsenosidimutans</name>
    <dbReference type="NCBI Taxonomy" id="862134"/>
    <lineage>
        <taxon>Bacteria</taxon>
        <taxon>Pseudomonadati</taxon>
        <taxon>Pseudomonadota</taxon>
        <taxon>Alphaproteobacteria</taxon>
        <taxon>Sphingomonadales</taxon>
        <taxon>Sphingomonadaceae</taxon>
        <taxon>Sphingomonas</taxon>
    </lineage>
</organism>
<dbReference type="EMBL" id="NWVD01000002">
    <property type="protein sequence ID" value="PCG09577.1"/>
    <property type="molecule type" value="Genomic_DNA"/>
</dbReference>
<dbReference type="PANTHER" id="PTHR33747">
    <property type="entry name" value="UPF0225 PROTEIN SCO1677"/>
    <property type="match status" value="1"/>
</dbReference>
<dbReference type="Gene3D" id="3.10.450.50">
    <property type="match status" value="1"/>
</dbReference>
<dbReference type="Gene3D" id="1.20.120.740">
    <property type="entry name" value="YgfB uncharacterised protein family UPF0149, PF03695"/>
    <property type="match status" value="1"/>
</dbReference>
<dbReference type="InterPro" id="IPR036255">
    <property type="entry name" value="YgfB-like_sf"/>
</dbReference>
<dbReference type="InterPro" id="IPR004027">
    <property type="entry name" value="SEC_C_motif"/>
</dbReference>
<sequence>MLLPELDGFLTGIALSPDPVPTARWMPRVWSGEPPMDDPAQRARAVALVTRHYQDVWLAVQEPGAVSPILDHDERTGETLWETWIAGFDLAMTLAPDGWNRLRRATDPAAVAAFAGFSRLIGHAADPGELSDGDYQALDAEVPAMIPVWADAIAQWRDESDARRTTAKPGRNDPCPCGSGRKHKKCCAA</sequence>
<evidence type="ECO:0000256" key="1">
    <source>
        <dbReference type="SAM" id="MobiDB-lite"/>
    </source>
</evidence>
<accession>A0A2A4I0Y4</accession>
<evidence type="ECO:0000313" key="3">
    <source>
        <dbReference type="Proteomes" id="UP000218784"/>
    </source>
</evidence>
<protein>
    <submittedName>
        <fullName evidence="2">YecA family protein</fullName>
    </submittedName>
</protein>
<name>A0A2A4I0Y4_9SPHN</name>
<dbReference type="Pfam" id="PF03695">
    <property type="entry name" value="UPF0149"/>
    <property type="match status" value="1"/>
</dbReference>